<feature type="region of interest" description="Disordered" evidence="2">
    <location>
        <begin position="207"/>
        <end position="262"/>
    </location>
</feature>
<reference evidence="3" key="1">
    <citation type="submission" date="2024-06" db="EMBL/GenBank/DDBJ databases">
        <title>Caulobacter inopinatus, sp. nov.</title>
        <authorList>
            <person name="Donachie S.P."/>
        </authorList>
    </citation>
    <scope>NUCLEOTIDE SEQUENCE</scope>
    <source>
        <strain evidence="3">73W</strain>
    </source>
</reference>
<organism evidence="3">
    <name type="scientific">Caulobacter sp. 73W</name>
    <dbReference type="NCBI Taxonomy" id="3161137"/>
    <lineage>
        <taxon>Bacteria</taxon>
        <taxon>Pseudomonadati</taxon>
        <taxon>Pseudomonadota</taxon>
        <taxon>Alphaproteobacteria</taxon>
        <taxon>Caulobacterales</taxon>
        <taxon>Caulobacteraceae</taxon>
        <taxon>Caulobacter</taxon>
    </lineage>
</organism>
<dbReference type="RefSeq" id="WP_369062390.1">
    <property type="nucleotide sequence ID" value="NZ_CP158375.1"/>
</dbReference>
<sequence length="1173" mass="110908">MANAINVSNEAQLRAAILANLGGASKIIVFTADIVLTQLLPMITDNMLIDGADFSIDGAGLYRAFFIQAGEVEISNLTIKNVAAIGGDGGDAGWGWGGGGGGGLGAGAAIFVNEGADVTVENVSFGDAFARGGEGGDGGQLTGSAFSYGGGGGGGLGGFGGSTAGGGGSGGGGGGYAGAGGGGGSTISNGGGGGGGAFGAGGQTGAGGGGGGGGGVSLSDLGAPNSGPTGGAGTGGGGAGGGGGQNGADGASGGGGGGGGGGSGSSAYGNGGDGGMGGGGGGAGRGTVATIGVGNGGSGGDFGGGGGAVEVAGTSGGAGGFGGGGGGAHAFGNTTIGGDGGFGAGGGGGSATGGTSEAGLGGAGGSGGRASGGGGAALGGAIFVRDGGSLTIRNPDFAGDYAVTGGAAGAAASAGVRGASGQALGSLAYLQGSTGGALALEIATSASITETNAIAGARDLAKGGAGTLSLAGGNADFTGEIRVQDGTLDIRHSAALGSTAGGVYVEPDARLTLQGGVSIGAEALQIGRDAILENVSGANSWAGAIVFHAAAVASTVTSTAGTLTLSGAISGVAAELTMKGAGDAVFSGAISEISINKQGSGRLTLSGANTFEGAFVNEGALRITHAQALGNSAFGPRVNTGGALELGGSIAVAGYALTLSSTGVANGGGVRSVSGVNSWSGALTLGADSRINADAGTFTLSGAVSGGFDLSVGGAGETRVTGVIATGAHTLTKDGAGKLILGATNTYTGDTSVQAGSLIVNGSITSEVTVASGAALGGSGTTGAVTVQSGGILAAGNSSGTLNTADLTLASGARFEVELQDATTFDKIMVTGEVDITDAQLDLRMLSGFLPSSGTFVIVDNDDTDAVIGTFDGLDEGATITVGRARFTISYEGGDGNDVELTALMPVPEDTGPPPPPPPASLTPEQIREAFNGSNGFNPGASKAALATITLADGRVVDNPNFKAAAALEQLIARFSAGLIKESYLAEQIADLAAPTSAVALQAYQFFTGRTPGEPGMAWLVDSADNANDLTDPYYAGFNTANRYINFAVNLGVQGEGRAGFETAYGALDFTAAVRKAYDAIIGFDEAKAGGLDVDAAIAWVVSQKAYFDALGGSVLGGKAAMVGYLMYAGFEAGVGVYSDATHSWLIDAFKGDAEYGVDLIGQSVPAARDFAA</sequence>
<dbReference type="EMBL" id="CP158375">
    <property type="protein sequence ID" value="XDO98515.1"/>
    <property type="molecule type" value="Genomic_DNA"/>
</dbReference>
<feature type="compositionally biased region" description="Gly residues" evidence="2">
    <location>
        <begin position="228"/>
        <end position="262"/>
    </location>
</feature>
<dbReference type="NCBIfam" id="TIGR02601">
    <property type="entry name" value="autotrns_rpt"/>
    <property type="match status" value="3"/>
</dbReference>
<dbReference type="SUPFAM" id="SSF51126">
    <property type="entry name" value="Pectin lyase-like"/>
    <property type="match status" value="1"/>
</dbReference>
<gene>
    <name evidence="3" type="ORF">ABOZ73_08890</name>
</gene>
<dbReference type="AlphaFoldDB" id="A0AB39KX31"/>
<evidence type="ECO:0000256" key="1">
    <source>
        <dbReference type="ARBA" id="ARBA00022729"/>
    </source>
</evidence>
<dbReference type="Pfam" id="PF19198">
    <property type="entry name" value="RsaA_NTD"/>
    <property type="match status" value="1"/>
</dbReference>
<feature type="compositionally biased region" description="Gly residues" evidence="2">
    <location>
        <begin position="207"/>
        <end position="216"/>
    </location>
</feature>
<dbReference type="InterPro" id="IPR051551">
    <property type="entry name" value="Autotransporter_adhesion"/>
</dbReference>
<dbReference type="InterPro" id="IPR011050">
    <property type="entry name" value="Pectin_lyase_fold/virulence"/>
</dbReference>
<keyword evidence="1" id="KW-0732">Signal</keyword>
<dbReference type="InterPro" id="IPR013425">
    <property type="entry name" value="Autotrns_rpt"/>
</dbReference>
<dbReference type="Pfam" id="PF12951">
    <property type="entry name" value="PATR"/>
    <property type="match status" value="3"/>
</dbReference>
<evidence type="ECO:0000313" key="3">
    <source>
        <dbReference type="EMBL" id="XDO98515.1"/>
    </source>
</evidence>
<accession>A0AB39KX31</accession>
<evidence type="ECO:0000256" key="2">
    <source>
        <dbReference type="SAM" id="MobiDB-lite"/>
    </source>
</evidence>
<proteinExistence type="predicted"/>
<protein>
    <submittedName>
        <fullName evidence="3">Autotransporter-associated beta strand repeat-containing protein</fullName>
    </submittedName>
</protein>
<dbReference type="PANTHER" id="PTHR35037:SF3">
    <property type="entry name" value="C-TERMINAL REGION OF AIDA-LIKE PROTEIN"/>
    <property type="match status" value="1"/>
</dbReference>
<name>A0AB39KX31_9CAUL</name>
<dbReference type="PANTHER" id="PTHR35037">
    <property type="entry name" value="C-TERMINAL REGION OF AIDA-LIKE PROTEIN"/>
    <property type="match status" value="1"/>
</dbReference>